<comment type="caution">
    <text evidence="2">The sequence shown here is derived from an EMBL/GenBank/DDBJ whole genome shotgun (WGS) entry which is preliminary data.</text>
</comment>
<accession>A0ABD0RTZ0</accession>
<reference evidence="2 3" key="1">
    <citation type="submission" date="2024-05" db="EMBL/GenBank/DDBJ databases">
        <title>Genome sequencing and assembly of Indian major carp, Cirrhinus mrigala (Hamilton, 1822).</title>
        <authorList>
            <person name="Mohindra V."/>
            <person name="Chowdhury L.M."/>
            <person name="Lal K."/>
            <person name="Jena J.K."/>
        </authorList>
    </citation>
    <scope>NUCLEOTIDE SEQUENCE [LARGE SCALE GENOMIC DNA]</scope>
    <source>
        <strain evidence="2">CM1030</strain>
        <tissue evidence="2">Blood</tissue>
    </source>
</reference>
<gene>
    <name evidence="2" type="ORF">M9458_005098</name>
</gene>
<feature type="non-terminal residue" evidence="2">
    <location>
        <position position="1"/>
    </location>
</feature>
<evidence type="ECO:0000256" key="1">
    <source>
        <dbReference type="SAM" id="MobiDB-lite"/>
    </source>
</evidence>
<dbReference type="EMBL" id="JAMKFB020000002">
    <property type="protein sequence ID" value="KAL0201911.1"/>
    <property type="molecule type" value="Genomic_DNA"/>
</dbReference>
<organism evidence="2 3">
    <name type="scientific">Cirrhinus mrigala</name>
    <name type="common">Mrigala</name>
    <dbReference type="NCBI Taxonomy" id="683832"/>
    <lineage>
        <taxon>Eukaryota</taxon>
        <taxon>Metazoa</taxon>
        <taxon>Chordata</taxon>
        <taxon>Craniata</taxon>
        <taxon>Vertebrata</taxon>
        <taxon>Euteleostomi</taxon>
        <taxon>Actinopterygii</taxon>
        <taxon>Neopterygii</taxon>
        <taxon>Teleostei</taxon>
        <taxon>Ostariophysi</taxon>
        <taxon>Cypriniformes</taxon>
        <taxon>Cyprinidae</taxon>
        <taxon>Labeoninae</taxon>
        <taxon>Labeonini</taxon>
        <taxon>Cirrhinus</taxon>
    </lineage>
</organism>
<evidence type="ECO:0000313" key="3">
    <source>
        <dbReference type="Proteomes" id="UP001529510"/>
    </source>
</evidence>
<dbReference type="AlphaFoldDB" id="A0ABD0RTZ0"/>
<keyword evidence="3" id="KW-1185">Reference proteome</keyword>
<proteinExistence type="predicted"/>
<evidence type="ECO:0000313" key="2">
    <source>
        <dbReference type="EMBL" id="KAL0201911.1"/>
    </source>
</evidence>
<feature type="region of interest" description="Disordered" evidence="1">
    <location>
        <begin position="1"/>
        <end position="36"/>
    </location>
</feature>
<name>A0ABD0RTZ0_CIRMR</name>
<dbReference type="Proteomes" id="UP001529510">
    <property type="component" value="Unassembled WGS sequence"/>
</dbReference>
<protein>
    <submittedName>
        <fullName evidence="2">Uncharacterized protein</fullName>
    </submittedName>
</protein>
<feature type="non-terminal residue" evidence="2">
    <location>
        <position position="61"/>
    </location>
</feature>
<feature type="compositionally biased region" description="Polar residues" evidence="1">
    <location>
        <begin position="1"/>
        <end position="18"/>
    </location>
</feature>
<sequence length="61" mass="6653">NDVDSVSKSVPVLNSSKVDGQAAAKSVSSALDDSEMKKVMDECKRLQTEVSKLNDENRQLK</sequence>